<dbReference type="PATRIC" id="fig|1339280.3.peg.3749"/>
<dbReference type="Gene3D" id="3.90.550.10">
    <property type="entry name" value="Spore Coat Polysaccharide Biosynthesis Protein SpsA, Chain A"/>
    <property type="match status" value="1"/>
</dbReference>
<dbReference type="CDD" id="cd02518">
    <property type="entry name" value="GT2_SpsF"/>
    <property type="match status" value="1"/>
</dbReference>
<name>A0A015ZEV1_BACFG</name>
<evidence type="ECO:0000313" key="1">
    <source>
        <dbReference type="EMBL" id="EXZ42897.1"/>
    </source>
</evidence>
<protein>
    <submittedName>
        <fullName evidence="1">MobA-like NTP transferase domain protein</fullName>
    </submittedName>
</protein>
<dbReference type="InterPro" id="IPR029044">
    <property type="entry name" value="Nucleotide-diphossugar_trans"/>
</dbReference>
<organism evidence="1 2">
    <name type="scientific">Bacteroides fragilis str. 2-F-2 #4</name>
    <dbReference type="NCBI Taxonomy" id="1339280"/>
    <lineage>
        <taxon>Bacteria</taxon>
        <taxon>Pseudomonadati</taxon>
        <taxon>Bacteroidota</taxon>
        <taxon>Bacteroidia</taxon>
        <taxon>Bacteroidales</taxon>
        <taxon>Bacteroidaceae</taxon>
        <taxon>Bacteroides</taxon>
    </lineage>
</organism>
<dbReference type="Proteomes" id="UP000022272">
    <property type="component" value="Unassembled WGS sequence"/>
</dbReference>
<reference evidence="1 2" key="1">
    <citation type="submission" date="2014-02" db="EMBL/GenBank/DDBJ databases">
        <authorList>
            <person name="Sears C."/>
            <person name="Carroll K."/>
            <person name="Sack B.R."/>
            <person name="Qadri F."/>
            <person name="Myers L.L."/>
            <person name="Chung G.-T."/>
            <person name="Escheverria P."/>
            <person name="Fraser C.M."/>
            <person name="Sadzewicz L."/>
            <person name="Shefchek K.A."/>
            <person name="Tallon L."/>
            <person name="Das S.P."/>
            <person name="Daugherty S."/>
            <person name="Mongodin E.F."/>
        </authorList>
    </citation>
    <scope>NUCLEOTIDE SEQUENCE [LARGE SCALE GENOMIC DNA]</scope>
    <source>
        <strain evidence="1 2">2-F-2 #4</strain>
    </source>
</reference>
<keyword evidence="1" id="KW-0808">Transferase</keyword>
<comment type="caution">
    <text evidence="1">The sequence shown here is derived from an EMBL/GenBank/DDBJ whole genome shotgun (WGS) entry which is preliminary data.</text>
</comment>
<dbReference type="PANTHER" id="PTHR42866">
    <property type="entry name" value="3-DEOXY-MANNO-OCTULOSONATE CYTIDYLYLTRANSFERASE"/>
    <property type="match status" value="1"/>
</dbReference>
<dbReference type="InterPro" id="IPR003329">
    <property type="entry name" value="Cytidylyl_trans"/>
</dbReference>
<dbReference type="RefSeq" id="WP_005802125.1">
    <property type="nucleotide sequence ID" value="NZ_JGDM01000084.1"/>
</dbReference>
<dbReference type="GO" id="GO:0016740">
    <property type="term" value="F:transferase activity"/>
    <property type="evidence" value="ECO:0007669"/>
    <property type="project" value="UniProtKB-KW"/>
</dbReference>
<evidence type="ECO:0000313" key="2">
    <source>
        <dbReference type="Proteomes" id="UP000022272"/>
    </source>
</evidence>
<dbReference type="PANTHER" id="PTHR42866:SF1">
    <property type="entry name" value="SPORE COAT POLYSACCHARIDE BIOSYNTHESIS PROTEIN SPSF"/>
    <property type="match status" value="1"/>
</dbReference>
<dbReference type="AlphaFoldDB" id="A0A015ZEV1"/>
<dbReference type="GO" id="GO:0005829">
    <property type="term" value="C:cytosol"/>
    <property type="evidence" value="ECO:0007669"/>
    <property type="project" value="TreeGrafter"/>
</dbReference>
<dbReference type="Pfam" id="PF02348">
    <property type="entry name" value="CTP_transf_3"/>
    <property type="match status" value="1"/>
</dbReference>
<accession>A0A015ZEV1</accession>
<gene>
    <name evidence="1" type="ORF">M076_3911</name>
</gene>
<dbReference type="SUPFAM" id="SSF53448">
    <property type="entry name" value="Nucleotide-diphospho-sugar transferases"/>
    <property type="match status" value="1"/>
</dbReference>
<dbReference type="EMBL" id="JGDM01000084">
    <property type="protein sequence ID" value="EXZ42897.1"/>
    <property type="molecule type" value="Genomic_DNA"/>
</dbReference>
<proteinExistence type="predicted"/>
<sequence length="247" mass="28627">MKVVAIIQARCASTRFPNKVFADLCGKPFIWHVINRLKFVQTLDHITLATTDRPSDDKLYYWAKENGVDVYRGSESNVLNRYYEAAVYSKADVIVRITADDPFKEPVLIDEAVNALQKGGYDFVCNNCPPSYPEGLDIEVLTKTALEKEEKLSTSDFEREHVTQYIYHHPEDFKIFNLSNVGENLSYLRWTVDTEKDFQMVTRIYSSLYKNDSEIFHMNDILQLLREHPEIGKMNSDVARSEMYKSV</sequence>